<name>A0ABY6CU65_9BACT</name>
<protein>
    <recommendedName>
        <fullName evidence="3">PPIC-type PPIASE domain-containing protein</fullName>
    </recommendedName>
</protein>
<keyword evidence="2" id="KW-1185">Reference proteome</keyword>
<accession>A0ABY6CU65</accession>
<evidence type="ECO:0008006" key="3">
    <source>
        <dbReference type="Google" id="ProtNLM"/>
    </source>
</evidence>
<gene>
    <name evidence="1" type="ORF">N6H18_07940</name>
</gene>
<proteinExistence type="predicted"/>
<sequence length="342" mass="40509">MVSYLRLLLIGGMMSFFISLRSFALSVDSYVVEINSMRVTDSEFRIHLNRNIAGTYNYYYQQWGVHPHAAFWETQYGEKTPQSYILEKTLSQLVDIKLKQQLATQMGLIVEFTFDSLQGWWVQDNKDRKLKKSQGGVVYGPVERTFADFYDYFYDRLFIKLQEEVNQNLLSASTSQLEAYYELNKERWFQYSPDAEVEYIEFQYDGSSDRDQVAHLVELTYDKLSKGMEMSTLLSAFPQYSYRHQTYVKTDDVLGEEDVEGQLIAWALELDVDELKIFNGRSSMYIMHCIKKSPKQTYSYDEIKRDVQWYYQKYRYQELLDTLKQNAKINVNDEVLDNIEIQ</sequence>
<evidence type="ECO:0000313" key="1">
    <source>
        <dbReference type="EMBL" id="UXP33874.1"/>
    </source>
</evidence>
<dbReference type="EMBL" id="CP106679">
    <property type="protein sequence ID" value="UXP33874.1"/>
    <property type="molecule type" value="Genomic_DNA"/>
</dbReference>
<dbReference type="Proteomes" id="UP001065174">
    <property type="component" value="Chromosome"/>
</dbReference>
<reference evidence="1" key="1">
    <citation type="submission" date="2022-09" db="EMBL/GenBank/DDBJ databases">
        <title>Comparative genomics and taxonomic characterization of three novel marine species of genus Reichenbachiella exhibiting antioxidant and polysaccharide degradation activities.</title>
        <authorList>
            <person name="Muhammad N."/>
            <person name="Lee Y.-J."/>
            <person name="Ko J."/>
            <person name="Kim S.-G."/>
        </authorList>
    </citation>
    <scope>NUCLEOTIDE SEQUENCE</scope>
    <source>
        <strain evidence="1">BKB1-1</strain>
    </source>
</reference>
<organism evidence="1 2">
    <name type="scientific">Reichenbachiella agarivorans</name>
    <dbReference type="NCBI Taxonomy" id="2979464"/>
    <lineage>
        <taxon>Bacteria</taxon>
        <taxon>Pseudomonadati</taxon>
        <taxon>Bacteroidota</taxon>
        <taxon>Cytophagia</taxon>
        <taxon>Cytophagales</taxon>
        <taxon>Reichenbachiellaceae</taxon>
        <taxon>Reichenbachiella</taxon>
    </lineage>
</organism>
<dbReference type="RefSeq" id="WP_262311300.1">
    <property type="nucleotide sequence ID" value="NZ_CP106679.1"/>
</dbReference>
<evidence type="ECO:0000313" key="2">
    <source>
        <dbReference type="Proteomes" id="UP001065174"/>
    </source>
</evidence>